<evidence type="ECO:0000256" key="2">
    <source>
        <dbReference type="ARBA" id="ARBA00008072"/>
    </source>
</evidence>
<dbReference type="InterPro" id="IPR020843">
    <property type="entry name" value="ER"/>
</dbReference>
<dbReference type="PANTHER" id="PTHR42940">
    <property type="entry name" value="ALCOHOL DEHYDROGENASE 1-RELATED"/>
    <property type="match status" value="1"/>
</dbReference>
<keyword evidence="6" id="KW-0520">NAD</keyword>
<dbReference type="InParanoid" id="A0A0D1YSC6"/>
<sequence length="359" mass="37848">MALDYSTLKNKAIIYAEPGTTKTQVVELPVTAPGPGEVLVRLEYSGVCHTDYGFCTNAFKGNPIPTPQGQIGGHEGVGKIVALGPGVTSPPVGTVVGIKYAADACLNCSICLEGGETSCPSVRVSGFYTPGTFQQYCISWAKYVTPIPPEITDLAAAAPLMCAGITMYTALKRAGVKYNDWVLISGAGGGLGHLGIQYAKAMGARVLAIDSGSKEQFCKSLGAEAFLDFSKFDAAGLATQVHEVTGGGARIVLMCVSHQSAYDQAVGWLGFRGKVICLGVPEGDLKPIAGAVVGSMLMMEQSIMAIKTGNRLEAKESLDIVAAGRVKTHYQLRKMDELTQIFDDMHAGKFEGRAVIDLR</sequence>
<evidence type="ECO:0000256" key="3">
    <source>
        <dbReference type="ARBA" id="ARBA00022723"/>
    </source>
</evidence>
<dbReference type="InterPro" id="IPR013149">
    <property type="entry name" value="ADH-like_C"/>
</dbReference>
<dbReference type="Pfam" id="PF08240">
    <property type="entry name" value="ADH_N"/>
    <property type="match status" value="1"/>
</dbReference>
<dbReference type="PANTHER" id="PTHR42940:SF5">
    <property type="entry name" value="ALCOHOL DEHYDROGENASE 2"/>
    <property type="match status" value="1"/>
</dbReference>
<evidence type="ECO:0000256" key="7">
    <source>
        <dbReference type="RuleBase" id="RU361277"/>
    </source>
</evidence>
<evidence type="ECO:0000259" key="8">
    <source>
        <dbReference type="SMART" id="SM00829"/>
    </source>
</evidence>
<dbReference type="PROSITE" id="PS00059">
    <property type="entry name" value="ADH_ZINC"/>
    <property type="match status" value="1"/>
</dbReference>
<keyword evidence="5" id="KW-0560">Oxidoreductase</keyword>
<dbReference type="AlphaFoldDB" id="A0A0D1YSC6"/>
<protein>
    <recommendedName>
        <fullName evidence="8">Enoyl reductase (ER) domain-containing protein</fullName>
    </recommendedName>
</protein>
<keyword evidence="3 7" id="KW-0479">Metal-binding</keyword>
<dbReference type="HOGENOM" id="CLU_026673_20_1_1"/>
<dbReference type="EMBL" id="KN847544">
    <property type="protein sequence ID" value="KIW03502.1"/>
    <property type="molecule type" value="Genomic_DNA"/>
</dbReference>
<evidence type="ECO:0000313" key="10">
    <source>
        <dbReference type="Proteomes" id="UP000053259"/>
    </source>
</evidence>
<evidence type="ECO:0000256" key="4">
    <source>
        <dbReference type="ARBA" id="ARBA00022833"/>
    </source>
</evidence>
<dbReference type="GO" id="GO:0004022">
    <property type="term" value="F:alcohol dehydrogenase (NAD+) activity"/>
    <property type="evidence" value="ECO:0007669"/>
    <property type="project" value="TreeGrafter"/>
</dbReference>
<dbReference type="InterPro" id="IPR002364">
    <property type="entry name" value="Quin_OxRdtase/zeta-crystal_CS"/>
</dbReference>
<dbReference type="VEuPathDB" id="FungiDB:PV09_05269"/>
<dbReference type="FunFam" id="3.40.50.720:FF:000039">
    <property type="entry name" value="Alcohol dehydrogenase AdhP"/>
    <property type="match status" value="1"/>
</dbReference>
<dbReference type="STRING" id="253628.A0A0D1YSC6"/>
<dbReference type="GO" id="GO:0005737">
    <property type="term" value="C:cytoplasm"/>
    <property type="evidence" value="ECO:0007669"/>
    <property type="project" value="TreeGrafter"/>
</dbReference>
<evidence type="ECO:0000256" key="5">
    <source>
        <dbReference type="ARBA" id="ARBA00023002"/>
    </source>
</evidence>
<dbReference type="GeneID" id="27313242"/>
<dbReference type="Pfam" id="PF00107">
    <property type="entry name" value="ADH_zinc_N"/>
    <property type="match status" value="1"/>
</dbReference>
<accession>A0A0D1YSC6</accession>
<evidence type="ECO:0000256" key="1">
    <source>
        <dbReference type="ARBA" id="ARBA00001947"/>
    </source>
</evidence>
<organism evidence="9 10">
    <name type="scientific">Verruconis gallopava</name>
    <dbReference type="NCBI Taxonomy" id="253628"/>
    <lineage>
        <taxon>Eukaryota</taxon>
        <taxon>Fungi</taxon>
        <taxon>Dikarya</taxon>
        <taxon>Ascomycota</taxon>
        <taxon>Pezizomycotina</taxon>
        <taxon>Dothideomycetes</taxon>
        <taxon>Pleosporomycetidae</taxon>
        <taxon>Venturiales</taxon>
        <taxon>Sympoventuriaceae</taxon>
        <taxon>Verruconis</taxon>
    </lineage>
</organism>
<dbReference type="Gene3D" id="3.40.50.720">
    <property type="entry name" value="NAD(P)-binding Rossmann-like Domain"/>
    <property type="match status" value="1"/>
</dbReference>
<dbReference type="CDD" id="cd08297">
    <property type="entry name" value="CAD3"/>
    <property type="match status" value="1"/>
</dbReference>
<dbReference type="Gene3D" id="3.90.180.10">
    <property type="entry name" value="Medium-chain alcohol dehydrogenases, catalytic domain"/>
    <property type="match status" value="1"/>
</dbReference>
<keyword evidence="4 7" id="KW-0862">Zinc</keyword>
<dbReference type="SMART" id="SM00829">
    <property type="entry name" value="PKS_ER"/>
    <property type="match status" value="1"/>
</dbReference>
<dbReference type="OrthoDB" id="1879366at2759"/>
<feature type="domain" description="Enoyl reductase (ER)" evidence="8">
    <location>
        <begin position="19"/>
        <end position="356"/>
    </location>
</feature>
<name>A0A0D1YSC6_9PEZI</name>
<evidence type="ECO:0000256" key="6">
    <source>
        <dbReference type="ARBA" id="ARBA00023027"/>
    </source>
</evidence>
<comment type="cofactor">
    <cofactor evidence="1 7">
        <name>Zn(2+)</name>
        <dbReference type="ChEBI" id="CHEBI:29105"/>
    </cofactor>
</comment>
<keyword evidence="10" id="KW-1185">Reference proteome</keyword>
<dbReference type="InterPro" id="IPR036291">
    <property type="entry name" value="NAD(P)-bd_dom_sf"/>
</dbReference>
<dbReference type="SUPFAM" id="SSF51735">
    <property type="entry name" value="NAD(P)-binding Rossmann-fold domains"/>
    <property type="match status" value="1"/>
</dbReference>
<proteinExistence type="inferred from homology"/>
<comment type="similarity">
    <text evidence="2 7">Belongs to the zinc-containing alcohol dehydrogenase family.</text>
</comment>
<reference evidence="9 10" key="1">
    <citation type="submission" date="2015-01" db="EMBL/GenBank/DDBJ databases">
        <title>The Genome Sequence of Ochroconis gallopava CBS43764.</title>
        <authorList>
            <consortium name="The Broad Institute Genomics Platform"/>
            <person name="Cuomo C."/>
            <person name="de Hoog S."/>
            <person name="Gorbushina A."/>
            <person name="Stielow B."/>
            <person name="Teixiera M."/>
            <person name="Abouelleil A."/>
            <person name="Chapman S.B."/>
            <person name="Priest M."/>
            <person name="Young S.K."/>
            <person name="Wortman J."/>
            <person name="Nusbaum C."/>
            <person name="Birren B."/>
        </authorList>
    </citation>
    <scope>NUCLEOTIDE SEQUENCE [LARGE SCALE GENOMIC DNA]</scope>
    <source>
        <strain evidence="9 10">CBS 43764</strain>
    </source>
</reference>
<dbReference type="RefSeq" id="XP_016213371.1">
    <property type="nucleotide sequence ID" value="XM_016358752.1"/>
</dbReference>
<dbReference type="PROSITE" id="PS01162">
    <property type="entry name" value="QOR_ZETA_CRYSTAL"/>
    <property type="match status" value="1"/>
</dbReference>
<dbReference type="InterPro" id="IPR002328">
    <property type="entry name" value="ADH_Zn_CS"/>
</dbReference>
<dbReference type="InterPro" id="IPR011032">
    <property type="entry name" value="GroES-like_sf"/>
</dbReference>
<dbReference type="InterPro" id="IPR013154">
    <property type="entry name" value="ADH-like_N"/>
</dbReference>
<evidence type="ECO:0000313" key="9">
    <source>
        <dbReference type="EMBL" id="KIW03502.1"/>
    </source>
</evidence>
<dbReference type="Proteomes" id="UP000053259">
    <property type="component" value="Unassembled WGS sequence"/>
</dbReference>
<dbReference type="SUPFAM" id="SSF50129">
    <property type="entry name" value="GroES-like"/>
    <property type="match status" value="1"/>
</dbReference>
<dbReference type="GO" id="GO:0008270">
    <property type="term" value="F:zinc ion binding"/>
    <property type="evidence" value="ECO:0007669"/>
    <property type="project" value="InterPro"/>
</dbReference>
<gene>
    <name evidence="9" type="ORF">PV09_05269</name>
</gene>